<feature type="compositionally biased region" description="Polar residues" evidence="2">
    <location>
        <begin position="344"/>
        <end position="364"/>
    </location>
</feature>
<evidence type="ECO:0000256" key="2">
    <source>
        <dbReference type="SAM" id="MobiDB-lite"/>
    </source>
</evidence>
<evidence type="ECO:0008006" key="5">
    <source>
        <dbReference type="Google" id="ProtNLM"/>
    </source>
</evidence>
<feature type="compositionally biased region" description="Basic and acidic residues" evidence="2">
    <location>
        <begin position="991"/>
        <end position="1015"/>
    </location>
</feature>
<feature type="coiled-coil region" evidence="1">
    <location>
        <begin position="797"/>
        <end position="831"/>
    </location>
</feature>
<feature type="compositionally biased region" description="Acidic residues" evidence="2">
    <location>
        <begin position="944"/>
        <end position="955"/>
    </location>
</feature>
<evidence type="ECO:0000313" key="3">
    <source>
        <dbReference type="EMBL" id="KAL1500818.1"/>
    </source>
</evidence>
<feature type="region of interest" description="Disordered" evidence="2">
    <location>
        <begin position="426"/>
        <end position="458"/>
    </location>
</feature>
<feature type="compositionally biased region" description="Low complexity" evidence="2">
    <location>
        <begin position="1068"/>
        <end position="1078"/>
    </location>
</feature>
<feature type="region of interest" description="Disordered" evidence="2">
    <location>
        <begin position="344"/>
        <end position="375"/>
    </location>
</feature>
<feature type="region of interest" description="Disordered" evidence="2">
    <location>
        <begin position="132"/>
        <end position="203"/>
    </location>
</feature>
<gene>
    <name evidence="3" type="ORF">ABEB36_006255</name>
</gene>
<feature type="compositionally biased region" description="Basic and acidic residues" evidence="2">
    <location>
        <begin position="888"/>
        <end position="900"/>
    </location>
</feature>
<feature type="region of interest" description="Disordered" evidence="2">
    <location>
        <begin position="888"/>
        <end position="1015"/>
    </location>
</feature>
<reference evidence="3 4" key="1">
    <citation type="submission" date="2024-05" db="EMBL/GenBank/DDBJ databases">
        <title>Genetic variation in Jamaican populations of the coffee berry borer (Hypothenemus hampei).</title>
        <authorList>
            <person name="Errbii M."/>
            <person name="Myrie A."/>
        </authorList>
    </citation>
    <scope>NUCLEOTIDE SEQUENCE [LARGE SCALE GENOMIC DNA]</scope>
    <source>
        <strain evidence="3">JA-Hopewell-2020-01-JO</strain>
        <tissue evidence="3">Whole body</tissue>
    </source>
</reference>
<accession>A0ABD1EPW8</accession>
<proteinExistence type="predicted"/>
<dbReference type="InterPro" id="IPR028750">
    <property type="entry name" value="CEP350/CC187"/>
</dbReference>
<dbReference type="Proteomes" id="UP001566132">
    <property type="component" value="Unassembled WGS sequence"/>
</dbReference>
<dbReference type="PANTHER" id="PTHR13958:SF3">
    <property type="entry name" value="CAP-GLY DOMAIN-CONTAINING PROTEIN-RELATED"/>
    <property type="match status" value="1"/>
</dbReference>
<name>A0ABD1EPW8_HYPHA</name>
<feature type="compositionally biased region" description="Basic and acidic residues" evidence="2">
    <location>
        <begin position="132"/>
        <end position="149"/>
    </location>
</feature>
<feature type="compositionally biased region" description="Low complexity" evidence="2">
    <location>
        <begin position="434"/>
        <end position="446"/>
    </location>
</feature>
<feature type="compositionally biased region" description="Polar residues" evidence="2">
    <location>
        <begin position="164"/>
        <end position="195"/>
    </location>
</feature>
<dbReference type="EMBL" id="JBDJPC010000005">
    <property type="protein sequence ID" value="KAL1500818.1"/>
    <property type="molecule type" value="Genomic_DNA"/>
</dbReference>
<comment type="caution">
    <text evidence="3">The sequence shown here is derived from an EMBL/GenBank/DDBJ whole genome shotgun (WGS) entry which is preliminary data.</text>
</comment>
<dbReference type="PANTHER" id="PTHR13958">
    <property type="entry name" value="CENTROSOME-ASSOCIATED PROTEIN 350"/>
    <property type="match status" value="1"/>
</dbReference>
<feature type="region of interest" description="Disordered" evidence="2">
    <location>
        <begin position="1056"/>
        <end position="1082"/>
    </location>
</feature>
<keyword evidence="1" id="KW-0175">Coiled coil</keyword>
<feature type="region of interest" description="Disordered" evidence="2">
    <location>
        <begin position="1161"/>
        <end position="1198"/>
    </location>
</feature>
<sequence>MDKARSDSISNRIRETTLETERLKRELEALLKSEIDRVIPQNQQPFNSKSNRNPIPIIKSYELNVQKRIETIEPAQKKSKPYNKQEIMDHIRKQREKRLVEVKNNPKVSARVAAELRKEKLQELHEKAREIVRKNVETRARSRSRESHKSRSRSASTSTKNSPHQKSSNKSNEILKSSEPLQSRLDSASGASRKSSAVPIEKPQSPLAINDELAHGASYPNLLHPLDAIDPERRLRLIAEAKFKQENESRTTLRAPSVNLGIETARTAPEWLKDVPKTDPYNFMNTVKRQLRYALEENKPFVSDVPVQSAKPLSASFISHKCLNLDPKTVEHVELDRKNLSAFSNNYNSDNESNTSNNIPSIASENPELSPPSPSVLKVKKQLFQESYSSDFASDLSDKRSSIISYNSVSPNALIRARKTDKLKTKDPKSDVCESNQQVSVTSSTSEAKKTLRSESKQKEIQHLMRNVTIRNNSNINMKRTNENQLKFEAESDLLSDFNQTMRRFSEIEKTFESLRDVKKYLEDQQQEQAVKKKIDSACSELVASTTSLVDIPKSDLSRLESLQLDFSEKSSLSRDESLISFDPSTPSGLVKGVLGMSLKMFDKIIKDEDDRIVQWRHILKIKEDNLLIRTRNELVYLEIQKKQLIETGKLAEASTIKKKQRGILLKHQEERHEMQKLKQKQKNIWISRKAQLKKEKNKIKNHLFSNQITTKLKHGIEMCQSGPVKVLQTASKDAGDVEEKTYPIENKAGSSSGSELRMAVAQRGANISYDDIANLKKTLLARENILSERRKTVEDLLEWHKKLSKEEKVINNLEKKVKTIIAKEQQQQQNSCGSVSQISGKLTPTHYTADFEDDPNSSVSSISQMIDTFSKIEDTLLNLSVVSMKKSSDSDLPQDKCSNEETESVTQDSPNREIGGDEEKEENDIPSGELTSTDNEIESQIKEDDDAVDDEEIPSTDQRHSEEIEESLSTDDSEVHTPTSVILNQDIEEDRQSFENKTDEEKAASLREISTDRSRTVEEITLSNSVAGSSTEITTEQRTSPEKILSIKGRFSINSNTSGVLTESEESGSSSSQSSKSVNEIKSHVQEILNSASSKEKRPRLQDLCLLTFDVSSAMSPDACLSNEEKKPFSLGSEAEELHRKQLAIEQEIKLLKEQQQKGTASPFYIREIPNKPPPPYTPPSRTKSPKSPSVLPGTREEVEQITEYSAKIIYKAYLSNNLEHTNVSEKTLNLIAKDIDKSCYKYIFDLCKEIAQGHYSQFPAVENWEPSWLVPMKKSNLAPIKPLDVNGLKMLMRKRVLELHGFEVSENKRENAIEKWSRKKRDHVDEVLVKEMHAENDSWTNYEKDEAIIMDQITNEIFSQLITDTLNQLKKVLVQKS</sequence>
<feature type="compositionally biased region" description="Low complexity" evidence="2">
    <location>
        <begin position="153"/>
        <end position="162"/>
    </location>
</feature>
<organism evidence="3 4">
    <name type="scientific">Hypothenemus hampei</name>
    <name type="common">Coffee berry borer</name>
    <dbReference type="NCBI Taxonomy" id="57062"/>
    <lineage>
        <taxon>Eukaryota</taxon>
        <taxon>Metazoa</taxon>
        <taxon>Ecdysozoa</taxon>
        <taxon>Arthropoda</taxon>
        <taxon>Hexapoda</taxon>
        <taxon>Insecta</taxon>
        <taxon>Pterygota</taxon>
        <taxon>Neoptera</taxon>
        <taxon>Endopterygota</taxon>
        <taxon>Coleoptera</taxon>
        <taxon>Polyphaga</taxon>
        <taxon>Cucujiformia</taxon>
        <taxon>Curculionidae</taxon>
        <taxon>Scolytinae</taxon>
        <taxon>Hypothenemus</taxon>
    </lineage>
</organism>
<feature type="compositionally biased region" description="Basic and acidic residues" evidence="2">
    <location>
        <begin position="447"/>
        <end position="458"/>
    </location>
</feature>
<evidence type="ECO:0000313" key="4">
    <source>
        <dbReference type="Proteomes" id="UP001566132"/>
    </source>
</evidence>
<protein>
    <recommendedName>
        <fullName evidence="5">Centrosome-associated protein 350</fullName>
    </recommendedName>
</protein>
<keyword evidence="4" id="KW-1185">Reference proteome</keyword>
<feature type="compositionally biased region" description="Acidic residues" evidence="2">
    <location>
        <begin position="964"/>
        <end position="973"/>
    </location>
</feature>
<feature type="compositionally biased region" description="Low complexity" evidence="2">
    <location>
        <begin position="1181"/>
        <end position="1191"/>
    </location>
</feature>
<evidence type="ECO:0000256" key="1">
    <source>
        <dbReference type="SAM" id="Coils"/>
    </source>
</evidence>